<protein>
    <recommendedName>
        <fullName evidence="3">Phage protein</fullName>
    </recommendedName>
</protein>
<dbReference type="Proteomes" id="UP000198604">
    <property type="component" value="Unassembled WGS sequence"/>
</dbReference>
<gene>
    <name evidence="1" type="ORF">BN1356_00923</name>
</gene>
<name>A0A0E4CSF3_9STRE</name>
<sequence length="126" mass="14650">MVNDMLGDIYQAFLKQPELANICIKSFERPETLEADKSSIVIKPVSSPMRVMNGSDTSLAKRFTYQINVECAERIECKEIWSVIEPILESFHFYQVAGDLEDYISHIKRYVDVRTYRGVSPLYKKY</sequence>
<keyword evidence="2" id="KW-1185">Reference proteome</keyword>
<dbReference type="EMBL" id="CTEN01000002">
    <property type="protein sequence ID" value="CQR24579.1"/>
    <property type="molecule type" value="Genomic_DNA"/>
</dbReference>
<proteinExistence type="predicted"/>
<reference evidence="2" key="1">
    <citation type="submission" date="2015-03" db="EMBL/GenBank/DDBJ databases">
        <authorList>
            <person name="Urmite Genomes"/>
        </authorList>
    </citation>
    <scope>NUCLEOTIDE SEQUENCE [LARGE SCALE GENOMIC DNA]</scope>
    <source>
        <strain evidence="2">FF10</strain>
    </source>
</reference>
<evidence type="ECO:0000313" key="2">
    <source>
        <dbReference type="Proteomes" id="UP000198604"/>
    </source>
</evidence>
<evidence type="ECO:0008006" key="3">
    <source>
        <dbReference type="Google" id="ProtNLM"/>
    </source>
</evidence>
<accession>A0A0E4CSF3</accession>
<evidence type="ECO:0000313" key="1">
    <source>
        <dbReference type="EMBL" id="CQR24579.1"/>
    </source>
</evidence>
<dbReference type="RefSeq" id="WP_245620299.1">
    <property type="nucleotide sequence ID" value="NZ_CTEN01000002.1"/>
</dbReference>
<dbReference type="STRING" id="1608583.BN1356_00923"/>
<organism evidence="1 2">
    <name type="scientific">Streptococcus varani</name>
    <dbReference type="NCBI Taxonomy" id="1608583"/>
    <lineage>
        <taxon>Bacteria</taxon>
        <taxon>Bacillati</taxon>
        <taxon>Bacillota</taxon>
        <taxon>Bacilli</taxon>
        <taxon>Lactobacillales</taxon>
        <taxon>Streptococcaceae</taxon>
        <taxon>Streptococcus</taxon>
    </lineage>
</organism>
<dbReference type="AlphaFoldDB" id="A0A0E4CSF3"/>